<dbReference type="InParanoid" id="B7Q011"/>
<dbReference type="VEuPathDB" id="VectorBase:ISCW009794"/>
<dbReference type="OrthoDB" id="6488400at2759"/>
<dbReference type="HOGENOM" id="CLU_1888050_0_0_1"/>
<dbReference type="AlphaFoldDB" id="B7Q011"/>
<protein>
    <submittedName>
        <fullName evidence="1 2">Uncharacterized protein</fullName>
    </submittedName>
</protein>
<evidence type="ECO:0000313" key="2">
    <source>
        <dbReference type="EnsemblMetazoa" id="ISCW009794-PA"/>
    </source>
</evidence>
<dbReference type="EMBL" id="DS829347">
    <property type="protein sequence ID" value="EEC12183.1"/>
    <property type="molecule type" value="Genomic_DNA"/>
</dbReference>
<sequence>MKRLGKNIMLLELTGSEPVVLDSKRISVTAFPFTLKSVEEIANQLLSSGTASQGTIDTTADTKDNEEADHLAMFYGLGESALSVFSSEVGKSVGGFVSWQLTKTRSCTSCVIMMLDDRVAGIFVRLKNNGGLVYP</sequence>
<dbReference type="Proteomes" id="UP000001555">
    <property type="component" value="Unassembled WGS sequence"/>
</dbReference>
<dbReference type="PaxDb" id="6945-B7Q011"/>
<dbReference type="VEuPathDB" id="VectorBase:ISCP_030647"/>
<dbReference type="EnsemblMetazoa" id="ISCW009794-RA">
    <property type="protein sequence ID" value="ISCW009794-PA"/>
    <property type="gene ID" value="ISCW009794"/>
</dbReference>
<organism>
    <name type="scientific">Ixodes scapularis</name>
    <name type="common">Black-legged tick</name>
    <name type="synonym">Deer tick</name>
    <dbReference type="NCBI Taxonomy" id="6945"/>
    <lineage>
        <taxon>Eukaryota</taxon>
        <taxon>Metazoa</taxon>
        <taxon>Ecdysozoa</taxon>
        <taxon>Arthropoda</taxon>
        <taxon>Chelicerata</taxon>
        <taxon>Arachnida</taxon>
        <taxon>Acari</taxon>
        <taxon>Parasitiformes</taxon>
        <taxon>Ixodida</taxon>
        <taxon>Ixodoidea</taxon>
        <taxon>Ixodidae</taxon>
        <taxon>Ixodinae</taxon>
        <taxon>Ixodes</taxon>
    </lineage>
</organism>
<evidence type="ECO:0000313" key="1">
    <source>
        <dbReference type="EMBL" id="EEC12183.1"/>
    </source>
</evidence>
<gene>
    <name evidence="1" type="ORF">IscW_ISCW009794</name>
</gene>
<reference evidence="2" key="2">
    <citation type="submission" date="2020-05" db="UniProtKB">
        <authorList>
            <consortium name="EnsemblMetazoa"/>
        </authorList>
    </citation>
    <scope>IDENTIFICATION</scope>
    <source>
        <strain evidence="2">wikel</strain>
    </source>
</reference>
<evidence type="ECO:0000313" key="3">
    <source>
        <dbReference type="Proteomes" id="UP000001555"/>
    </source>
</evidence>
<dbReference type="EMBL" id="ABJB010249572">
    <property type="status" value="NOT_ANNOTATED_CDS"/>
    <property type="molecule type" value="Genomic_DNA"/>
</dbReference>
<proteinExistence type="predicted"/>
<reference evidence="1 3" key="1">
    <citation type="submission" date="2008-03" db="EMBL/GenBank/DDBJ databases">
        <title>Annotation of Ixodes scapularis.</title>
        <authorList>
            <consortium name="Ixodes scapularis Genome Project Consortium"/>
            <person name="Caler E."/>
            <person name="Hannick L.I."/>
            <person name="Bidwell S."/>
            <person name="Joardar V."/>
            <person name="Thiagarajan M."/>
            <person name="Amedeo P."/>
            <person name="Galinsky K.J."/>
            <person name="Schobel S."/>
            <person name="Inman J."/>
            <person name="Hostetler J."/>
            <person name="Miller J."/>
            <person name="Hammond M."/>
            <person name="Megy K."/>
            <person name="Lawson D."/>
            <person name="Kodira C."/>
            <person name="Sutton G."/>
            <person name="Meyer J."/>
            <person name="Hill C.A."/>
            <person name="Birren B."/>
            <person name="Nene V."/>
            <person name="Collins F."/>
            <person name="Alarcon-Chaidez F."/>
            <person name="Wikel S."/>
            <person name="Strausberg R."/>
        </authorList>
    </citation>
    <scope>NUCLEOTIDE SEQUENCE [LARGE SCALE GENOMIC DNA]</scope>
    <source>
        <strain evidence="3">Wikel</strain>
        <strain evidence="1">Wikel colony</strain>
    </source>
</reference>
<accession>B7Q011</accession>
<keyword evidence="3" id="KW-1185">Reference proteome</keyword>
<name>B7Q011_IXOSC</name>